<proteinExistence type="predicted"/>
<feature type="domain" description="M23ase beta-sheet core" evidence="2">
    <location>
        <begin position="89"/>
        <end position="178"/>
    </location>
</feature>
<accession>A0A1I4ZNJ6</accession>
<evidence type="ECO:0000256" key="1">
    <source>
        <dbReference type="ARBA" id="ARBA00022729"/>
    </source>
</evidence>
<dbReference type="CDD" id="cd12797">
    <property type="entry name" value="M23_peptidase"/>
    <property type="match status" value="1"/>
</dbReference>
<dbReference type="GO" id="GO:0004222">
    <property type="term" value="F:metalloendopeptidase activity"/>
    <property type="evidence" value="ECO:0007669"/>
    <property type="project" value="TreeGrafter"/>
</dbReference>
<dbReference type="EMBL" id="FOVM01000002">
    <property type="protein sequence ID" value="SFN51846.1"/>
    <property type="molecule type" value="Genomic_DNA"/>
</dbReference>
<dbReference type="AlphaFoldDB" id="A0A1I4ZNJ6"/>
<keyword evidence="4" id="KW-1185">Reference proteome</keyword>
<evidence type="ECO:0000313" key="3">
    <source>
        <dbReference type="EMBL" id="SFN51846.1"/>
    </source>
</evidence>
<keyword evidence="1" id="KW-0732">Signal</keyword>
<dbReference type="InterPro" id="IPR016047">
    <property type="entry name" value="M23ase_b-sheet_dom"/>
</dbReference>
<dbReference type="PANTHER" id="PTHR21666">
    <property type="entry name" value="PEPTIDASE-RELATED"/>
    <property type="match status" value="1"/>
</dbReference>
<dbReference type="InterPro" id="IPR011055">
    <property type="entry name" value="Dup_hybrid_motif"/>
</dbReference>
<gene>
    <name evidence="3" type="ORF">SAMN05216219_0952</name>
</gene>
<evidence type="ECO:0000313" key="4">
    <source>
        <dbReference type="Proteomes" id="UP000198867"/>
    </source>
</evidence>
<name>A0A1I4ZNJ6_9MICO</name>
<dbReference type="STRING" id="995034.SAMN05216219_0952"/>
<organism evidence="3 4">
    <name type="scientific">Mycetocola miduiensis</name>
    <dbReference type="NCBI Taxonomy" id="995034"/>
    <lineage>
        <taxon>Bacteria</taxon>
        <taxon>Bacillati</taxon>
        <taxon>Actinomycetota</taxon>
        <taxon>Actinomycetes</taxon>
        <taxon>Micrococcales</taxon>
        <taxon>Microbacteriaceae</taxon>
        <taxon>Mycetocola</taxon>
    </lineage>
</organism>
<dbReference type="Proteomes" id="UP000198867">
    <property type="component" value="Unassembled WGS sequence"/>
</dbReference>
<dbReference type="Gene3D" id="2.70.70.10">
    <property type="entry name" value="Glucose Permease (Domain IIA)"/>
    <property type="match status" value="1"/>
</dbReference>
<protein>
    <submittedName>
        <fullName evidence="3">Peptidase family M23</fullName>
    </submittedName>
</protein>
<dbReference type="InterPro" id="IPR050570">
    <property type="entry name" value="Cell_wall_metabolism_enzyme"/>
</dbReference>
<reference evidence="4" key="1">
    <citation type="submission" date="2016-10" db="EMBL/GenBank/DDBJ databases">
        <authorList>
            <person name="Varghese N."/>
            <person name="Submissions S."/>
        </authorList>
    </citation>
    <scope>NUCLEOTIDE SEQUENCE [LARGE SCALE GENOMIC DNA]</scope>
    <source>
        <strain evidence="4">CGMCC 1.11101</strain>
    </source>
</reference>
<sequence>MPLRPLVILGIAVPALVGIAALPAHGIVTPLVKAEEVAPAQLNAGPATNGGNYMHDANAPWIRPVTAKVTSPYGPRRVICNTVGCSNTFHDGVDFGSACGTPIKAISPGRVTFSGNAGSFGERVIIDHGSGVESLYGHAQTGSQKVSVGDLVKAGTIIANVGATGVVTGCHLDLKIRISVYIDPGPFLAARGIAL</sequence>
<dbReference type="PANTHER" id="PTHR21666:SF289">
    <property type="entry name" value="L-ALA--D-GLU ENDOPEPTIDASE"/>
    <property type="match status" value="1"/>
</dbReference>
<dbReference type="Pfam" id="PF01551">
    <property type="entry name" value="Peptidase_M23"/>
    <property type="match status" value="1"/>
</dbReference>
<evidence type="ECO:0000259" key="2">
    <source>
        <dbReference type="Pfam" id="PF01551"/>
    </source>
</evidence>
<dbReference type="SUPFAM" id="SSF51261">
    <property type="entry name" value="Duplicated hybrid motif"/>
    <property type="match status" value="1"/>
</dbReference>